<name>A0A6A6A4R7_9PLEO</name>
<dbReference type="EMBL" id="ML977516">
    <property type="protein sequence ID" value="KAF2125591.1"/>
    <property type="molecule type" value="Genomic_DNA"/>
</dbReference>
<dbReference type="Proteomes" id="UP000799771">
    <property type="component" value="Unassembled WGS sequence"/>
</dbReference>
<evidence type="ECO:0000313" key="2">
    <source>
        <dbReference type="EMBL" id="KAF2125591.1"/>
    </source>
</evidence>
<keyword evidence="3" id="KW-1185">Reference proteome</keyword>
<dbReference type="RefSeq" id="XP_033519983.1">
    <property type="nucleotide sequence ID" value="XM_033661941.1"/>
</dbReference>
<sequence>MSLSFCVSPCSSHAFSYSISDFLRVLSFFCLPRTSPHPTLTESLATFATQNISSGNFCQRPEPAHQTPHQHNKHNNTTSPKKRKIESRQVHHCPHTPNQISERGYTKQCIHAHQTKYSMRKRPESDHSCR</sequence>
<dbReference type="AlphaFoldDB" id="A0A6A6A4R7"/>
<protein>
    <submittedName>
        <fullName evidence="2">Uncharacterized protein</fullName>
    </submittedName>
</protein>
<dbReference type="GeneID" id="54402373"/>
<reference evidence="2" key="1">
    <citation type="journal article" date="2020" name="Stud. Mycol.">
        <title>101 Dothideomycetes genomes: a test case for predicting lifestyles and emergence of pathogens.</title>
        <authorList>
            <person name="Haridas S."/>
            <person name="Albert R."/>
            <person name="Binder M."/>
            <person name="Bloem J."/>
            <person name="Labutti K."/>
            <person name="Salamov A."/>
            <person name="Andreopoulos B."/>
            <person name="Baker S."/>
            <person name="Barry K."/>
            <person name="Bills G."/>
            <person name="Bluhm B."/>
            <person name="Cannon C."/>
            <person name="Castanera R."/>
            <person name="Culley D."/>
            <person name="Daum C."/>
            <person name="Ezra D."/>
            <person name="Gonzalez J."/>
            <person name="Henrissat B."/>
            <person name="Kuo A."/>
            <person name="Liang C."/>
            <person name="Lipzen A."/>
            <person name="Lutzoni F."/>
            <person name="Magnuson J."/>
            <person name="Mondo S."/>
            <person name="Nolan M."/>
            <person name="Ohm R."/>
            <person name="Pangilinan J."/>
            <person name="Park H.-J."/>
            <person name="Ramirez L."/>
            <person name="Alfaro M."/>
            <person name="Sun H."/>
            <person name="Tritt A."/>
            <person name="Yoshinaga Y."/>
            <person name="Zwiers L.-H."/>
            <person name="Turgeon B."/>
            <person name="Goodwin S."/>
            <person name="Spatafora J."/>
            <person name="Crous P."/>
            <person name="Grigoriev I."/>
        </authorList>
    </citation>
    <scope>NUCLEOTIDE SEQUENCE</scope>
    <source>
        <strain evidence="2">CBS 119687</strain>
    </source>
</reference>
<proteinExistence type="predicted"/>
<feature type="region of interest" description="Disordered" evidence="1">
    <location>
        <begin position="56"/>
        <end position="106"/>
    </location>
</feature>
<feature type="compositionally biased region" description="Basic residues" evidence="1">
    <location>
        <begin position="68"/>
        <end position="94"/>
    </location>
</feature>
<organism evidence="2 3">
    <name type="scientific">Dothidotthia symphoricarpi CBS 119687</name>
    <dbReference type="NCBI Taxonomy" id="1392245"/>
    <lineage>
        <taxon>Eukaryota</taxon>
        <taxon>Fungi</taxon>
        <taxon>Dikarya</taxon>
        <taxon>Ascomycota</taxon>
        <taxon>Pezizomycotina</taxon>
        <taxon>Dothideomycetes</taxon>
        <taxon>Pleosporomycetidae</taxon>
        <taxon>Pleosporales</taxon>
        <taxon>Dothidotthiaceae</taxon>
        <taxon>Dothidotthia</taxon>
    </lineage>
</organism>
<accession>A0A6A6A4R7</accession>
<gene>
    <name evidence="2" type="ORF">P153DRAFT_116017</name>
</gene>
<evidence type="ECO:0000313" key="3">
    <source>
        <dbReference type="Proteomes" id="UP000799771"/>
    </source>
</evidence>
<evidence type="ECO:0000256" key="1">
    <source>
        <dbReference type="SAM" id="MobiDB-lite"/>
    </source>
</evidence>